<evidence type="ECO:0000313" key="1">
    <source>
        <dbReference type="EMBL" id="GBN11540.1"/>
    </source>
</evidence>
<dbReference type="EMBL" id="BGPR01005589">
    <property type="protein sequence ID" value="GBN11540.1"/>
    <property type="molecule type" value="Genomic_DNA"/>
</dbReference>
<evidence type="ECO:0000313" key="2">
    <source>
        <dbReference type="Proteomes" id="UP000499080"/>
    </source>
</evidence>
<protein>
    <submittedName>
        <fullName evidence="1">Uncharacterized protein</fullName>
    </submittedName>
</protein>
<name>A0A4Y2LBJ9_ARAVE</name>
<proteinExistence type="predicted"/>
<keyword evidence="2" id="KW-1185">Reference proteome</keyword>
<accession>A0A4Y2LBJ9</accession>
<dbReference type="Proteomes" id="UP000499080">
    <property type="component" value="Unassembled WGS sequence"/>
</dbReference>
<organism evidence="1 2">
    <name type="scientific">Araneus ventricosus</name>
    <name type="common">Orbweaver spider</name>
    <name type="synonym">Epeira ventricosa</name>
    <dbReference type="NCBI Taxonomy" id="182803"/>
    <lineage>
        <taxon>Eukaryota</taxon>
        <taxon>Metazoa</taxon>
        <taxon>Ecdysozoa</taxon>
        <taxon>Arthropoda</taxon>
        <taxon>Chelicerata</taxon>
        <taxon>Arachnida</taxon>
        <taxon>Araneae</taxon>
        <taxon>Araneomorphae</taxon>
        <taxon>Entelegynae</taxon>
        <taxon>Araneoidea</taxon>
        <taxon>Araneidae</taxon>
        <taxon>Araneus</taxon>
    </lineage>
</organism>
<sequence length="383" mass="41564">MKTISLLEPPAPSGTNSVLISPPKPLVTPLTRVPKNCFVSIKDILLSPSPISSRTRQQLRERKTAKLVLSPPEKVSASLDYSVNLSPSIPPLRSLSEDVSSTASEPMMPLDLSPKRSWGVQQVASSSQGLNSSQLQDAPINLSSAIDGEKCDSIPDLKSVNSFAYSSKTCVSYAEIDKQIEKYANELVPVSTLHTPTSMYPPVSLINDVTVSAIRKLEVIESTFSLSVDDVIGKNESVQKSSSSSGVKSGSLKSNNRCPVCSSVFQTNLQLMVHECLDKVTVDNSPSTILNGSSSAKNDNIGESKLIKKVDSHPSTRDSVHTCRSTFQNASLFGLHECQKSEKASLKCPSCEFVAKKRGGMSWLCWVFWRKSHRVGHTAPEKI</sequence>
<gene>
    <name evidence="1" type="ORF">AVEN_246239_1</name>
</gene>
<dbReference type="AlphaFoldDB" id="A0A4Y2LBJ9"/>
<reference evidence="1 2" key="1">
    <citation type="journal article" date="2019" name="Sci. Rep.">
        <title>Orb-weaving spider Araneus ventricosus genome elucidates the spidroin gene catalogue.</title>
        <authorList>
            <person name="Kono N."/>
            <person name="Nakamura H."/>
            <person name="Ohtoshi R."/>
            <person name="Moran D.A.P."/>
            <person name="Shinohara A."/>
            <person name="Yoshida Y."/>
            <person name="Fujiwara M."/>
            <person name="Mori M."/>
            <person name="Tomita M."/>
            <person name="Arakawa K."/>
        </authorList>
    </citation>
    <scope>NUCLEOTIDE SEQUENCE [LARGE SCALE GENOMIC DNA]</scope>
</reference>
<comment type="caution">
    <text evidence="1">The sequence shown here is derived from an EMBL/GenBank/DDBJ whole genome shotgun (WGS) entry which is preliminary data.</text>
</comment>